<protein>
    <submittedName>
        <fullName evidence="1">Uncharacterized protein</fullName>
    </submittedName>
</protein>
<organism evidence="1 2">
    <name type="scientific">Cyphomyrmex costatus</name>
    <dbReference type="NCBI Taxonomy" id="456900"/>
    <lineage>
        <taxon>Eukaryota</taxon>
        <taxon>Metazoa</taxon>
        <taxon>Ecdysozoa</taxon>
        <taxon>Arthropoda</taxon>
        <taxon>Hexapoda</taxon>
        <taxon>Insecta</taxon>
        <taxon>Pterygota</taxon>
        <taxon>Neoptera</taxon>
        <taxon>Endopterygota</taxon>
        <taxon>Hymenoptera</taxon>
        <taxon>Apocrita</taxon>
        <taxon>Aculeata</taxon>
        <taxon>Formicoidea</taxon>
        <taxon>Formicidae</taxon>
        <taxon>Myrmicinae</taxon>
        <taxon>Cyphomyrmex</taxon>
    </lineage>
</organism>
<dbReference type="Proteomes" id="UP000078542">
    <property type="component" value="Unassembled WGS sequence"/>
</dbReference>
<dbReference type="AlphaFoldDB" id="A0A195CUF0"/>
<evidence type="ECO:0000313" key="2">
    <source>
        <dbReference type="Proteomes" id="UP000078542"/>
    </source>
</evidence>
<proteinExistence type="predicted"/>
<name>A0A195CUF0_9HYME</name>
<evidence type="ECO:0000313" key="1">
    <source>
        <dbReference type="EMBL" id="KYN04308.1"/>
    </source>
</evidence>
<keyword evidence="2" id="KW-1185">Reference proteome</keyword>
<gene>
    <name evidence="1" type="ORF">ALC62_05074</name>
</gene>
<dbReference type="EMBL" id="KQ977279">
    <property type="protein sequence ID" value="KYN04308.1"/>
    <property type="molecule type" value="Genomic_DNA"/>
</dbReference>
<reference evidence="1 2" key="1">
    <citation type="submission" date="2016-03" db="EMBL/GenBank/DDBJ databases">
        <title>Cyphomyrmex costatus WGS genome.</title>
        <authorList>
            <person name="Nygaard S."/>
            <person name="Hu H."/>
            <person name="Boomsma J."/>
            <person name="Zhang G."/>
        </authorList>
    </citation>
    <scope>NUCLEOTIDE SEQUENCE [LARGE SCALE GENOMIC DNA]</scope>
    <source>
        <strain evidence="1">MS0001</strain>
        <tissue evidence="1">Whole body</tissue>
    </source>
</reference>
<accession>A0A195CUF0</accession>
<sequence length="87" mass="9908">IYRDKKIVLIFTSLVTRFPPGAIVRKSSTTGHLFIEKEEEEKKVRRPRSLGLPTLTSFAAPSPFSHPFALANSFFEKLRDPKRESCS</sequence>
<feature type="non-terminal residue" evidence="1">
    <location>
        <position position="1"/>
    </location>
</feature>